<dbReference type="PANTHER" id="PTHR11802:SF189">
    <property type="entry name" value="CARBOXYPEPTIDASE"/>
    <property type="match status" value="1"/>
</dbReference>
<gene>
    <name evidence="8" type="ORF">CB0940_07603</name>
    <name evidence="9" type="ORF">RHO25_008206</name>
</gene>
<feature type="chain" id="PRO_5013861992" evidence="7">
    <location>
        <begin position="22"/>
        <end position="667"/>
    </location>
</feature>
<dbReference type="EMBL" id="LKMD01000108">
    <property type="protein sequence ID" value="PIA89028.1"/>
    <property type="molecule type" value="Genomic_DNA"/>
</dbReference>
<comment type="similarity">
    <text evidence="1">Belongs to the peptidase S10 family.</text>
</comment>
<dbReference type="GO" id="GO:0006508">
    <property type="term" value="P:proteolysis"/>
    <property type="evidence" value="ECO:0007669"/>
    <property type="project" value="UniProtKB-KW"/>
</dbReference>
<evidence type="ECO:0000256" key="1">
    <source>
        <dbReference type="ARBA" id="ARBA00009431"/>
    </source>
</evidence>
<organism evidence="8 10">
    <name type="scientific">Cercospora beticola</name>
    <name type="common">Sugarbeet leaf spot fungus</name>
    <dbReference type="NCBI Taxonomy" id="122368"/>
    <lineage>
        <taxon>Eukaryota</taxon>
        <taxon>Fungi</taxon>
        <taxon>Dikarya</taxon>
        <taxon>Ascomycota</taxon>
        <taxon>Pezizomycotina</taxon>
        <taxon>Dothideomycetes</taxon>
        <taxon>Dothideomycetidae</taxon>
        <taxon>Mycosphaerellales</taxon>
        <taxon>Mycosphaerellaceae</taxon>
        <taxon>Cercospora</taxon>
    </lineage>
</organism>
<dbReference type="GO" id="GO:0004185">
    <property type="term" value="F:serine-type carboxypeptidase activity"/>
    <property type="evidence" value="ECO:0007669"/>
    <property type="project" value="InterPro"/>
</dbReference>
<dbReference type="EMBL" id="CP134188">
    <property type="protein sequence ID" value="WPB03566.1"/>
    <property type="molecule type" value="Genomic_DNA"/>
</dbReference>
<keyword evidence="3" id="KW-0645">Protease</keyword>
<dbReference type="AlphaFoldDB" id="A0A2G5H908"/>
<evidence type="ECO:0000256" key="7">
    <source>
        <dbReference type="SAM" id="SignalP"/>
    </source>
</evidence>
<keyword evidence="2 8" id="KW-0121">Carboxypeptidase</keyword>
<sequence>MSLLLKRTALVLFALLSPTTAQFPAKPIGVKVLESRFGEGITISYKENDICETTPGVRSYSGHVHLPPGTAALGQGQDYPINTFFWFFEARNDPINAPLSIWLNGGPGSSSMFGLFAENGPCFVNADSNSTRLAEWSWNNEVNMLYLDQPVQVGFSYDTLQNVTRNLINNTVTLLNETDPVPPQNTTLLTGTFPSRIWENTAFGSQNGAISAWHFAQAWFQEFPGYQPNDTRVSLAAQSYGGRYGPAMMAFFEEQNQRIENGTWEGTEGEQFIIHLDTLMMISGCIDRYVQWPYYPEMAFRGNGYGIEAVNETIYNNMTASVPECLQKIQDCRDIAAISDPGNLGINTTVNEICEEAETWCTRYVRDPYLDYSGLNYYDISTVTPAPFPAPFHEGFLNREWVQAELGVPLNWTGSSPQASRAYRSIGDYPRDSWLDDLGFLLDNGIKVSIVHGDLDFACPWNSGDAVAKAINWTGSAGYAEAQYADIQTNGSYVGGLVRQYGNLSFVRTYQAGHEIPAYQPETAYKVFTRALFNLDLATGLESTAGNYTSTGRNDPYVQLEPTGQKLTYCYTYAPSDTCQPEQIETLVNGTAEICNWIVVDANSTLLFPEVIAKCRAEWDQQGDQGTNANQTASSGPAIYTGIASTLSGNQLAWLSSALALLFLMLG</sequence>
<dbReference type="OrthoDB" id="443318at2759"/>
<dbReference type="Gene3D" id="3.40.50.1820">
    <property type="entry name" value="alpha/beta hydrolase"/>
    <property type="match status" value="1"/>
</dbReference>
<protein>
    <submittedName>
        <fullName evidence="8">Carboxypeptidase S1 B</fullName>
    </submittedName>
</protein>
<dbReference type="GO" id="GO:0000324">
    <property type="term" value="C:fungal-type vacuole"/>
    <property type="evidence" value="ECO:0007669"/>
    <property type="project" value="TreeGrafter"/>
</dbReference>
<proteinExistence type="inferred from homology"/>
<reference evidence="9 11" key="2">
    <citation type="submission" date="2023-09" db="EMBL/GenBank/DDBJ databases">
        <title>Complete-Gapless Cercospora beticola genome.</title>
        <authorList>
            <person name="Wyatt N.A."/>
            <person name="Spanner R.E."/>
            <person name="Bolton M.D."/>
        </authorList>
    </citation>
    <scope>NUCLEOTIDE SEQUENCE [LARGE SCALE GENOMIC DNA]</scope>
    <source>
        <strain evidence="9">Cb09-40</strain>
    </source>
</reference>
<evidence type="ECO:0000313" key="10">
    <source>
        <dbReference type="Proteomes" id="UP000230605"/>
    </source>
</evidence>
<dbReference type="InterPro" id="IPR001563">
    <property type="entry name" value="Peptidase_S10"/>
</dbReference>
<evidence type="ECO:0000313" key="8">
    <source>
        <dbReference type="EMBL" id="PIA89028.1"/>
    </source>
</evidence>
<dbReference type="PROSITE" id="PS00560">
    <property type="entry name" value="CARBOXYPEPT_SER_HIS"/>
    <property type="match status" value="1"/>
</dbReference>
<evidence type="ECO:0000313" key="9">
    <source>
        <dbReference type="EMBL" id="WPB03566.1"/>
    </source>
</evidence>
<name>A0A2G5H908_CERBT</name>
<evidence type="ECO:0000256" key="6">
    <source>
        <dbReference type="ARBA" id="ARBA00023180"/>
    </source>
</evidence>
<dbReference type="InterPro" id="IPR029058">
    <property type="entry name" value="AB_hydrolase_fold"/>
</dbReference>
<keyword evidence="11" id="KW-1185">Reference proteome</keyword>
<evidence type="ECO:0000256" key="2">
    <source>
        <dbReference type="ARBA" id="ARBA00022645"/>
    </source>
</evidence>
<evidence type="ECO:0000313" key="11">
    <source>
        <dbReference type="Proteomes" id="UP001302367"/>
    </source>
</evidence>
<dbReference type="Proteomes" id="UP000230605">
    <property type="component" value="Chromosome 5"/>
</dbReference>
<reference evidence="8 10" key="1">
    <citation type="submission" date="2015-10" db="EMBL/GenBank/DDBJ databases">
        <title>The cercosporin biosynthetic gene cluster was horizontally transferred to several fungal lineages and shown to be expanded in Cercospora beticola based on microsynteny with recipient genomes.</title>
        <authorList>
            <person name="De Jonge R."/>
            <person name="Ebert M.K."/>
            <person name="Suttle J.C."/>
            <person name="Jurick Ii W.M."/>
            <person name="Secor G.A."/>
            <person name="Thomma B.P."/>
            <person name="Van De Peer Y."/>
            <person name="Bolton M.D."/>
        </authorList>
    </citation>
    <scope>NUCLEOTIDE SEQUENCE [LARGE SCALE GENOMIC DNA]</scope>
    <source>
        <strain evidence="8 10">09-40</strain>
    </source>
</reference>
<keyword evidence="5" id="KW-0378">Hydrolase</keyword>
<feature type="signal peptide" evidence="7">
    <location>
        <begin position="1"/>
        <end position="21"/>
    </location>
</feature>
<accession>A0A2G5H908</accession>
<keyword evidence="6" id="KW-0325">Glycoprotein</keyword>
<dbReference type="Pfam" id="PF00450">
    <property type="entry name" value="Peptidase_S10"/>
    <property type="match status" value="1"/>
</dbReference>
<evidence type="ECO:0000256" key="5">
    <source>
        <dbReference type="ARBA" id="ARBA00022801"/>
    </source>
</evidence>
<dbReference type="InterPro" id="IPR033124">
    <property type="entry name" value="Ser_caboxypep_his_AS"/>
</dbReference>
<keyword evidence="4 7" id="KW-0732">Signal</keyword>
<dbReference type="PRINTS" id="PR00724">
    <property type="entry name" value="CRBOXYPTASEC"/>
</dbReference>
<evidence type="ECO:0000256" key="4">
    <source>
        <dbReference type="ARBA" id="ARBA00022729"/>
    </source>
</evidence>
<evidence type="ECO:0000256" key="3">
    <source>
        <dbReference type="ARBA" id="ARBA00022670"/>
    </source>
</evidence>
<dbReference type="Proteomes" id="UP001302367">
    <property type="component" value="Chromosome 5"/>
</dbReference>
<dbReference type="SUPFAM" id="SSF53474">
    <property type="entry name" value="alpha/beta-Hydrolases"/>
    <property type="match status" value="1"/>
</dbReference>
<dbReference type="PANTHER" id="PTHR11802">
    <property type="entry name" value="SERINE PROTEASE FAMILY S10 SERINE CARBOXYPEPTIDASE"/>
    <property type="match status" value="1"/>
</dbReference>